<dbReference type="PANTHER" id="PTHR34580:SF9">
    <property type="entry name" value="SLL5097 PROTEIN"/>
    <property type="match status" value="1"/>
</dbReference>
<dbReference type="InterPro" id="IPR057727">
    <property type="entry name" value="WCX_dom"/>
</dbReference>
<proteinExistence type="predicted"/>
<name>A0A9D9IY81_9BACT</name>
<dbReference type="Pfam" id="PF13280">
    <property type="entry name" value="WYL"/>
    <property type="match status" value="1"/>
</dbReference>
<sequence>MSKQGFILRYLLIIRIIRNNRYISLPELIRRVEDGLGYYDDADDVGVSRRTILRDLREIRSGMNISIEYSRTENGYYIPDDEDQFSDIERVLEQYDLLTSLRAREELSEFVFPEKRKPRGTENLSPLIHAIKRGLIVEFTYMKFKDPRPSVRKVMPYALKEGRGRWYLLAVEEEDDVCHVGKIKSWGLDRIRDLKVTDRRFVRNTEIDPEKEFRDVVGAYSREDLPVEEVILSFSPKGGKYIDAFPLHSSQETLIDNDEEFRIRLKIKITYDFKQELLAQSDVLTVIAPDHLRQELCEVYRKALERNGIPDAGDM</sequence>
<feature type="domain" description="WYL" evidence="1">
    <location>
        <begin position="122"/>
        <end position="196"/>
    </location>
</feature>
<dbReference type="InterPro" id="IPR051534">
    <property type="entry name" value="CBASS_pafABC_assoc_protein"/>
</dbReference>
<gene>
    <name evidence="3" type="ORF">IAB76_04400</name>
</gene>
<comment type="caution">
    <text evidence="3">The sequence shown here is derived from an EMBL/GenBank/DDBJ whole genome shotgun (WGS) entry which is preliminary data.</text>
</comment>
<feature type="domain" description="WCX" evidence="2">
    <location>
        <begin position="227"/>
        <end position="304"/>
    </location>
</feature>
<dbReference type="Pfam" id="PF25583">
    <property type="entry name" value="WCX"/>
    <property type="match status" value="1"/>
</dbReference>
<evidence type="ECO:0000259" key="1">
    <source>
        <dbReference type="Pfam" id="PF13280"/>
    </source>
</evidence>
<accession>A0A9D9IY81</accession>
<dbReference type="InterPro" id="IPR026881">
    <property type="entry name" value="WYL_dom"/>
</dbReference>
<protein>
    <submittedName>
        <fullName evidence="3">WYL domain-containing protein</fullName>
    </submittedName>
</protein>
<dbReference type="Proteomes" id="UP000823769">
    <property type="component" value="Unassembled WGS sequence"/>
</dbReference>
<dbReference type="PANTHER" id="PTHR34580">
    <property type="match status" value="1"/>
</dbReference>
<evidence type="ECO:0000313" key="3">
    <source>
        <dbReference type="EMBL" id="MBO8480336.1"/>
    </source>
</evidence>
<dbReference type="EMBL" id="JADILW010000066">
    <property type="protein sequence ID" value="MBO8480336.1"/>
    <property type="molecule type" value="Genomic_DNA"/>
</dbReference>
<evidence type="ECO:0000259" key="2">
    <source>
        <dbReference type="Pfam" id="PF25583"/>
    </source>
</evidence>
<dbReference type="AlphaFoldDB" id="A0A9D9IY81"/>
<organism evidence="3 4">
    <name type="scientific">Candidatus Cryptobacteroides avistercoris</name>
    <dbReference type="NCBI Taxonomy" id="2840758"/>
    <lineage>
        <taxon>Bacteria</taxon>
        <taxon>Pseudomonadati</taxon>
        <taxon>Bacteroidota</taxon>
        <taxon>Bacteroidia</taxon>
        <taxon>Bacteroidales</taxon>
        <taxon>Candidatus Cryptobacteroides</taxon>
    </lineage>
</organism>
<evidence type="ECO:0000313" key="4">
    <source>
        <dbReference type="Proteomes" id="UP000823769"/>
    </source>
</evidence>
<reference evidence="3" key="1">
    <citation type="submission" date="2020-10" db="EMBL/GenBank/DDBJ databases">
        <authorList>
            <person name="Gilroy R."/>
        </authorList>
    </citation>
    <scope>NUCLEOTIDE SEQUENCE</scope>
    <source>
        <strain evidence="3">B3-1481</strain>
    </source>
</reference>
<dbReference type="PROSITE" id="PS52050">
    <property type="entry name" value="WYL"/>
    <property type="match status" value="1"/>
</dbReference>
<reference evidence="3" key="2">
    <citation type="journal article" date="2021" name="PeerJ">
        <title>Extensive microbial diversity within the chicken gut microbiome revealed by metagenomics and culture.</title>
        <authorList>
            <person name="Gilroy R."/>
            <person name="Ravi A."/>
            <person name="Getino M."/>
            <person name="Pursley I."/>
            <person name="Horton D.L."/>
            <person name="Alikhan N.F."/>
            <person name="Baker D."/>
            <person name="Gharbi K."/>
            <person name="Hall N."/>
            <person name="Watson M."/>
            <person name="Adriaenssens E.M."/>
            <person name="Foster-Nyarko E."/>
            <person name="Jarju S."/>
            <person name="Secka A."/>
            <person name="Antonio M."/>
            <person name="Oren A."/>
            <person name="Chaudhuri R.R."/>
            <person name="La Ragione R."/>
            <person name="Hildebrand F."/>
            <person name="Pallen M.J."/>
        </authorList>
    </citation>
    <scope>NUCLEOTIDE SEQUENCE</scope>
    <source>
        <strain evidence="3">B3-1481</strain>
    </source>
</reference>